<evidence type="ECO:0000313" key="1">
    <source>
        <dbReference type="EMBL" id="CAB4136384.1"/>
    </source>
</evidence>
<name>A0A6J5LP80_9CAUD</name>
<protein>
    <submittedName>
        <fullName evidence="1">Uncharacterized protein</fullName>
    </submittedName>
</protein>
<gene>
    <name evidence="1" type="ORF">UFOVP304_10</name>
    <name evidence="2" type="ORF">UFOVP584_37</name>
</gene>
<dbReference type="EMBL" id="LR796554">
    <property type="protein sequence ID" value="CAB4151860.1"/>
    <property type="molecule type" value="Genomic_DNA"/>
</dbReference>
<reference evidence="1" key="1">
    <citation type="submission" date="2020-04" db="EMBL/GenBank/DDBJ databases">
        <authorList>
            <person name="Chiriac C."/>
            <person name="Salcher M."/>
            <person name="Ghai R."/>
            <person name="Kavagutti S V."/>
        </authorList>
    </citation>
    <scope>NUCLEOTIDE SEQUENCE</scope>
</reference>
<accession>A0A6J5LP80</accession>
<dbReference type="EMBL" id="LR796322">
    <property type="protein sequence ID" value="CAB4136384.1"/>
    <property type="molecule type" value="Genomic_DNA"/>
</dbReference>
<organism evidence="1">
    <name type="scientific">uncultured Caudovirales phage</name>
    <dbReference type="NCBI Taxonomy" id="2100421"/>
    <lineage>
        <taxon>Viruses</taxon>
        <taxon>Duplodnaviria</taxon>
        <taxon>Heunggongvirae</taxon>
        <taxon>Uroviricota</taxon>
        <taxon>Caudoviricetes</taxon>
        <taxon>Peduoviridae</taxon>
        <taxon>Maltschvirus</taxon>
        <taxon>Maltschvirus maltsch</taxon>
    </lineage>
</organism>
<proteinExistence type="predicted"/>
<sequence>MKIKLENISETFVKELCKEPNIKEAFVREGIIEEENKNKTAVEWLCEKYHLNKDAEIIKQAKEMEKEQMHKCASFWRRKENAIEKPIFEQYYNEKFKK</sequence>
<evidence type="ECO:0000313" key="2">
    <source>
        <dbReference type="EMBL" id="CAB4151860.1"/>
    </source>
</evidence>